<gene>
    <name evidence="1" type="ORF">HCN83_06095</name>
</gene>
<dbReference type="RefSeq" id="WP_168005497.1">
    <property type="nucleotide sequence ID" value="NZ_JAATHJ010000006.1"/>
</dbReference>
<evidence type="ECO:0000313" key="1">
    <source>
        <dbReference type="EMBL" id="NJP37158.1"/>
    </source>
</evidence>
<reference evidence="1 2" key="1">
    <citation type="submission" date="2020-03" db="EMBL/GenBank/DDBJ databases">
        <title>Assessment of the enzymatic potential of alkaline-tolerant lipase obtained from Bacillus luteus H11 (technogenic soil) for the bioremediation of saline soils contaminated with petroleum substances.</title>
        <authorList>
            <person name="Kalwasinska A."/>
        </authorList>
    </citation>
    <scope>NUCLEOTIDE SEQUENCE [LARGE SCALE GENOMIC DNA]</scope>
    <source>
        <strain evidence="1 2">H11</strain>
    </source>
</reference>
<organism evidence="1 2">
    <name type="scientific">Alkalicoccus luteus</name>
    <dbReference type="NCBI Taxonomy" id="1237094"/>
    <lineage>
        <taxon>Bacteria</taxon>
        <taxon>Bacillati</taxon>
        <taxon>Bacillota</taxon>
        <taxon>Bacilli</taxon>
        <taxon>Bacillales</taxon>
        <taxon>Bacillaceae</taxon>
        <taxon>Alkalicoccus</taxon>
    </lineage>
</organism>
<accession>A0A969PSJ6</accession>
<name>A0A969PSJ6_9BACI</name>
<comment type="caution">
    <text evidence="1">The sequence shown here is derived from an EMBL/GenBank/DDBJ whole genome shotgun (WGS) entry which is preliminary data.</text>
</comment>
<sequence length="73" mass="8567">MTITETHPARYYINLNLLRVRLDSIKACPNPELREKRLACFKQDLGECYDWNKLDPNEHQHLVAMVREVEAVG</sequence>
<protein>
    <submittedName>
        <fullName evidence="1">Uncharacterized protein</fullName>
    </submittedName>
</protein>
<dbReference type="EMBL" id="JAATHJ010000006">
    <property type="protein sequence ID" value="NJP37158.1"/>
    <property type="molecule type" value="Genomic_DNA"/>
</dbReference>
<keyword evidence="2" id="KW-1185">Reference proteome</keyword>
<dbReference type="Proteomes" id="UP000752012">
    <property type="component" value="Unassembled WGS sequence"/>
</dbReference>
<dbReference type="AlphaFoldDB" id="A0A969PSJ6"/>
<evidence type="ECO:0000313" key="2">
    <source>
        <dbReference type="Proteomes" id="UP000752012"/>
    </source>
</evidence>
<proteinExistence type="predicted"/>